<protein>
    <recommendedName>
        <fullName evidence="2">Secretion system C-terminal sorting domain-containing protein</fullName>
    </recommendedName>
</protein>
<organism evidence="3 4">
    <name type="scientific">Flavobacterium cheonhonense</name>
    <dbReference type="NCBI Taxonomy" id="706185"/>
    <lineage>
        <taxon>Bacteria</taxon>
        <taxon>Pseudomonadati</taxon>
        <taxon>Bacteroidota</taxon>
        <taxon>Flavobacteriia</taxon>
        <taxon>Flavobacteriales</taxon>
        <taxon>Flavobacteriaceae</taxon>
        <taxon>Flavobacterium</taxon>
    </lineage>
</organism>
<sequence>MSLTYSIADNCSEDSVSATFTVTPSSQITFNCGDNVSVPACSTQQEVNSAWTSFLASTSASGGCSNGVLTNNAPSNPPSACGGYVDVTWTYNVTDPCGQSDNCEGQFTTFTQGGYGTSCNGNNPGCYRDSNFAGAFPNGLVIGCGSNKLTFTSSSAIESYLPAGGSPAVLTSSAVNPTSSRGVLSSQLIALTLSTGFDAYDPNFSQSNTSLGSLSIKSGAFAGMTVSNFLQVANDVIGGCSTAYSLSQINTAATAINENFDNGTVDKHYLNCPEQSSSNNMTCTKRFTVEAPAPVVFNCGNNVTVASCSSQADVNSAWNAFLASTTATGGCGGTLTNNAPANAPSICGGYVDVTWTYTVDSCGQQSGCGSNNTMTCTKRFTVEAPAPVVFNCGNNVTVASCSSQADVNSAWNAFLASTTATGGCGGTLTNNAPANAPSICGGYVDVTWTYTVDSCGQESGCGSNNTMTCTKRFTVEAPAPVVFTGANDVTIASCSTQSQVNAAWAAFKSSVTATGGCDGILSVIAPAYPPSICGGYADVTWKYTTSSCGQQSGCGNTNYVTITKRFTVEAPAPVVFNGANDVTIASCSTQSQVNAAWAAFKSSVTATGGCGGTLTVIAPAYPPSICGGYADVTWKYTTSSCGQQSGCGNTNYVTITKRFTVTAPSPVVFSGANNVTLPACSTQADVNAAWAAFKSSVTATGGCGGTLTVIAPAYPPSICGGYADVTWKYTTSSCGQQSGCGSTNYVTVTKRFRVSAPSPVVFSGANNVTLPACSSQADINAAWTAFKSSVTATGGCGGTLTVIAPAYPPSICGGYADVTWKYTTGSCGQQSGCGSTNYVTVTKRFRVSAPAQVVLSGANNVTVPACSSQSQVNAAWASFKSSVTATGGCGGTLTNNAPVNPPSSCGGYVDVTWTYNVSGCGQQSGCGSSNAVTVTKRFTVAAPAPVVFSGANNVTVASCSTQSQINAAWAAFKCSVTATGGCGGTLTNNAPANPPSSCGGYVDVTWTYNVSGCGPQSGCGSSNTMSVTKRFTVAASPAVAFKCGGNVTMPACSTQSQINAAWSSFLCSTTVSGGCYGGTLTNNAPANPPSACGGYVDVTWTYTTPGGCGTQSCTKRFTVATGAAVDVTGPSSVSYNGCNFTSQYALDCAFANWLSQFRTLSAGCPAPGCGPSGNTAVFSGSPRVAPRLIYGGSVCVTYSISGNCNQDSVTATFTVTRPQNCHTTCKTDNEKSDMVKGLTVKAYPNPFSEVFNISWNSSSDEKVEVSVFDLTGKQLDRREVSPLEVTELQIGDRYPSGVYNVVITQGDEVKTLKVVKR</sequence>
<comment type="caution">
    <text evidence="3">The sequence shown here is derived from an EMBL/GenBank/DDBJ whole genome shotgun (WGS) entry which is preliminary data.</text>
</comment>
<dbReference type="InterPro" id="IPR026444">
    <property type="entry name" value="Secre_tail"/>
</dbReference>
<keyword evidence="4" id="KW-1185">Reference proteome</keyword>
<accession>A0ABP7TAU9</accession>
<evidence type="ECO:0000256" key="1">
    <source>
        <dbReference type="ARBA" id="ARBA00022729"/>
    </source>
</evidence>
<gene>
    <name evidence="3" type="ORF">GCM10022386_02900</name>
</gene>
<dbReference type="NCBIfam" id="TIGR04183">
    <property type="entry name" value="Por_Secre_tail"/>
    <property type="match status" value="1"/>
</dbReference>
<proteinExistence type="predicted"/>
<evidence type="ECO:0000313" key="4">
    <source>
        <dbReference type="Proteomes" id="UP001500968"/>
    </source>
</evidence>
<dbReference type="Pfam" id="PF18962">
    <property type="entry name" value="Por_Secre_tail"/>
    <property type="match status" value="1"/>
</dbReference>
<evidence type="ECO:0000259" key="2">
    <source>
        <dbReference type="Pfam" id="PF18962"/>
    </source>
</evidence>
<reference evidence="4" key="1">
    <citation type="journal article" date="2019" name="Int. J. Syst. Evol. Microbiol.">
        <title>The Global Catalogue of Microorganisms (GCM) 10K type strain sequencing project: providing services to taxonomists for standard genome sequencing and annotation.</title>
        <authorList>
            <consortium name="The Broad Institute Genomics Platform"/>
            <consortium name="The Broad Institute Genome Sequencing Center for Infectious Disease"/>
            <person name="Wu L."/>
            <person name="Ma J."/>
        </authorList>
    </citation>
    <scope>NUCLEOTIDE SEQUENCE [LARGE SCALE GENOMIC DNA]</scope>
    <source>
        <strain evidence="4">JCM 17064</strain>
    </source>
</reference>
<feature type="domain" description="Secretion system C-terminal sorting" evidence="2">
    <location>
        <begin position="1243"/>
        <end position="1314"/>
    </location>
</feature>
<name>A0ABP7TAU9_9FLAO</name>
<dbReference type="Proteomes" id="UP001500968">
    <property type="component" value="Unassembled WGS sequence"/>
</dbReference>
<evidence type="ECO:0000313" key="3">
    <source>
        <dbReference type="EMBL" id="GAA4023364.1"/>
    </source>
</evidence>
<keyword evidence="1" id="KW-0732">Signal</keyword>
<dbReference type="EMBL" id="BAABCR010000003">
    <property type="protein sequence ID" value="GAA4023364.1"/>
    <property type="molecule type" value="Genomic_DNA"/>
</dbReference>